<dbReference type="GO" id="GO:0016020">
    <property type="term" value="C:membrane"/>
    <property type="evidence" value="ECO:0007669"/>
    <property type="project" value="UniProtKB-SubCell"/>
</dbReference>
<gene>
    <name evidence="6" type="ORF">KK078_27345</name>
</gene>
<dbReference type="InterPro" id="IPR047662">
    <property type="entry name" value="SemiSWEET"/>
</dbReference>
<name>A0AAP2DJ10_9BACT</name>
<feature type="transmembrane region" description="Helical" evidence="5">
    <location>
        <begin position="6"/>
        <end position="27"/>
    </location>
</feature>
<organism evidence="6 7">
    <name type="scientific">Dawidia soli</name>
    <dbReference type="NCBI Taxonomy" id="2782352"/>
    <lineage>
        <taxon>Bacteria</taxon>
        <taxon>Pseudomonadati</taxon>
        <taxon>Bacteroidota</taxon>
        <taxon>Cytophagia</taxon>
        <taxon>Cytophagales</taxon>
        <taxon>Chryseotaleaceae</taxon>
        <taxon>Dawidia</taxon>
    </lineage>
</organism>
<feature type="transmembrane region" description="Helical" evidence="5">
    <location>
        <begin position="39"/>
        <end position="59"/>
    </location>
</feature>
<evidence type="ECO:0000313" key="7">
    <source>
        <dbReference type="Proteomes" id="UP001319180"/>
    </source>
</evidence>
<evidence type="ECO:0000313" key="6">
    <source>
        <dbReference type="EMBL" id="MBT1690312.1"/>
    </source>
</evidence>
<evidence type="ECO:0000256" key="3">
    <source>
        <dbReference type="ARBA" id="ARBA00022989"/>
    </source>
</evidence>
<accession>A0AAP2DJ10</accession>
<dbReference type="Gene3D" id="1.20.1280.290">
    <property type="match status" value="1"/>
</dbReference>
<evidence type="ECO:0000256" key="5">
    <source>
        <dbReference type="SAM" id="Phobius"/>
    </source>
</evidence>
<dbReference type="Pfam" id="PF04193">
    <property type="entry name" value="PQ-loop"/>
    <property type="match status" value="1"/>
</dbReference>
<keyword evidence="7" id="KW-1185">Reference proteome</keyword>
<keyword evidence="2 5" id="KW-0812">Transmembrane</keyword>
<dbReference type="RefSeq" id="WP_254093530.1">
    <property type="nucleotide sequence ID" value="NZ_JAHESC010000062.1"/>
</dbReference>
<keyword evidence="4 5" id="KW-0472">Membrane</keyword>
<reference evidence="6 7" key="1">
    <citation type="submission" date="2021-05" db="EMBL/GenBank/DDBJ databases">
        <title>A Polyphasic approach of four new species of the genus Ohtaekwangia: Ohtaekwangia histidinii sp. nov., Ohtaekwangia cretensis sp. nov., Ohtaekwangia indiensis sp. nov., Ohtaekwangia reichenbachii sp. nov. from diverse environment.</title>
        <authorList>
            <person name="Octaviana S."/>
        </authorList>
    </citation>
    <scope>NUCLEOTIDE SEQUENCE [LARGE SCALE GENOMIC DNA]</scope>
    <source>
        <strain evidence="6 7">PWU37</strain>
    </source>
</reference>
<evidence type="ECO:0000256" key="2">
    <source>
        <dbReference type="ARBA" id="ARBA00022692"/>
    </source>
</evidence>
<evidence type="ECO:0000256" key="1">
    <source>
        <dbReference type="ARBA" id="ARBA00004141"/>
    </source>
</evidence>
<feature type="transmembrane region" description="Helical" evidence="5">
    <location>
        <begin position="65"/>
        <end position="84"/>
    </location>
</feature>
<keyword evidence="3 5" id="KW-1133">Transmembrane helix</keyword>
<dbReference type="EMBL" id="JAHESC010000062">
    <property type="protein sequence ID" value="MBT1690312.1"/>
    <property type="molecule type" value="Genomic_DNA"/>
</dbReference>
<dbReference type="AlphaFoldDB" id="A0AAP2DJ10"/>
<proteinExistence type="predicted"/>
<protein>
    <submittedName>
        <fullName evidence="6">SemiSWEET transporter</fullName>
    </submittedName>
</protein>
<dbReference type="Proteomes" id="UP001319180">
    <property type="component" value="Unassembled WGS sequence"/>
</dbReference>
<comment type="caution">
    <text evidence="6">The sequence shown here is derived from an EMBL/GenBank/DDBJ whole genome shotgun (WGS) entry which is preliminary data.</text>
</comment>
<dbReference type="NCBIfam" id="NF037968">
    <property type="entry name" value="SemiSWEET_2"/>
    <property type="match status" value="1"/>
</dbReference>
<dbReference type="InterPro" id="IPR006603">
    <property type="entry name" value="PQ-loop_rpt"/>
</dbReference>
<sequence>MISETWTQIIGLAAGVCTAVSLLPQLIKIIREKRAEQLSLFYLFTLLLGLGLWIAYGFLRTDLPIILTNIASAILNIAVIVLSIRYRKPQS</sequence>
<evidence type="ECO:0000256" key="4">
    <source>
        <dbReference type="ARBA" id="ARBA00023136"/>
    </source>
</evidence>
<dbReference type="SMART" id="SM00679">
    <property type="entry name" value="CTNS"/>
    <property type="match status" value="1"/>
</dbReference>
<comment type="subcellular location">
    <subcellularLocation>
        <location evidence="1">Membrane</location>
        <topology evidence="1">Multi-pass membrane protein</topology>
    </subcellularLocation>
</comment>
<dbReference type="GO" id="GO:0051119">
    <property type="term" value="F:sugar transmembrane transporter activity"/>
    <property type="evidence" value="ECO:0007669"/>
    <property type="project" value="InterPro"/>
</dbReference>